<feature type="region of interest" description="Disordered" evidence="4">
    <location>
        <begin position="28"/>
        <end position="49"/>
    </location>
</feature>
<sequence>MTSSRELRLMGDGGAHWSDFNGERATGEAACSTSHHGVSSQHGTTRQRGPGLLEYDDEMSSGIGAALALEYATQNTHLVLIARDEARLKAIASRAKAKGSTASTHSIDSFEPENLAQLYKLRGRRQGRGYRHRHCMRHRNSDVLGQSLKHVAAGANSVHSNGESSEDGALWGAATTPRMLQVNVAANQEFILRSWELMKAREQSNQTLSLKLIVLSSSTAFFTPATFALYAASKAYLYSLTRSLRIASVPYGNEVITVMPGFMETGMTATMQMAGATTPEAILGDPRKLAAKIKRVEESGGQDVVFYPASQVWALWSLQGLNPLLETFALWLAAATGVAGWFFS</sequence>
<organism evidence="5 6">
    <name type="scientific">Triangularia verruculosa</name>
    <dbReference type="NCBI Taxonomy" id="2587418"/>
    <lineage>
        <taxon>Eukaryota</taxon>
        <taxon>Fungi</taxon>
        <taxon>Dikarya</taxon>
        <taxon>Ascomycota</taxon>
        <taxon>Pezizomycotina</taxon>
        <taxon>Sordariomycetes</taxon>
        <taxon>Sordariomycetidae</taxon>
        <taxon>Sordariales</taxon>
        <taxon>Podosporaceae</taxon>
        <taxon>Triangularia</taxon>
    </lineage>
</organism>
<dbReference type="EMBL" id="MU864012">
    <property type="protein sequence ID" value="KAK4195483.1"/>
    <property type="molecule type" value="Genomic_DNA"/>
</dbReference>
<dbReference type="GO" id="GO:0005829">
    <property type="term" value="C:cytosol"/>
    <property type="evidence" value="ECO:0007669"/>
    <property type="project" value="TreeGrafter"/>
</dbReference>
<dbReference type="Proteomes" id="UP001303160">
    <property type="component" value="Unassembled WGS sequence"/>
</dbReference>
<dbReference type="InterPro" id="IPR020904">
    <property type="entry name" value="Sc_DH/Rdtase_CS"/>
</dbReference>
<evidence type="ECO:0000256" key="4">
    <source>
        <dbReference type="SAM" id="MobiDB-lite"/>
    </source>
</evidence>
<reference evidence="5" key="2">
    <citation type="submission" date="2023-05" db="EMBL/GenBank/DDBJ databases">
        <authorList>
            <consortium name="Lawrence Berkeley National Laboratory"/>
            <person name="Steindorff A."/>
            <person name="Hensen N."/>
            <person name="Bonometti L."/>
            <person name="Westerberg I."/>
            <person name="Brannstrom I.O."/>
            <person name="Guillou S."/>
            <person name="Cros-Aarteil S."/>
            <person name="Calhoun S."/>
            <person name="Haridas S."/>
            <person name="Kuo A."/>
            <person name="Mondo S."/>
            <person name="Pangilinan J."/>
            <person name="Riley R."/>
            <person name="Labutti K."/>
            <person name="Andreopoulos B."/>
            <person name="Lipzen A."/>
            <person name="Chen C."/>
            <person name="Yanf M."/>
            <person name="Daum C."/>
            <person name="Ng V."/>
            <person name="Clum A."/>
            <person name="Ohm R."/>
            <person name="Martin F."/>
            <person name="Silar P."/>
            <person name="Natvig D."/>
            <person name="Lalanne C."/>
            <person name="Gautier V."/>
            <person name="Ament-Velasquez S.L."/>
            <person name="Kruys A."/>
            <person name="Hutchinson M.I."/>
            <person name="Powell A.J."/>
            <person name="Barry K."/>
            <person name="Miller A.N."/>
            <person name="Grigoriev I.V."/>
            <person name="Debuchy R."/>
            <person name="Gladieux P."/>
            <person name="Thoren M.H."/>
            <person name="Johannesson H."/>
        </authorList>
    </citation>
    <scope>NUCLEOTIDE SEQUENCE</scope>
    <source>
        <strain evidence="5">CBS 315.58</strain>
    </source>
</reference>
<dbReference type="CDD" id="cd05233">
    <property type="entry name" value="SDR_c"/>
    <property type="match status" value="1"/>
</dbReference>
<comment type="caution">
    <text evidence="5">The sequence shown here is derived from an EMBL/GenBank/DDBJ whole genome shotgun (WGS) entry which is preliminary data.</text>
</comment>
<proteinExistence type="inferred from homology"/>
<accession>A0AAN6X7D6</accession>
<feature type="compositionally biased region" description="Polar residues" evidence="4">
    <location>
        <begin position="31"/>
        <end position="47"/>
    </location>
</feature>
<gene>
    <name evidence="5" type="ORF">QBC40DRAFT_316022</name>
</gene>
<reference evidence="5" key="1">
    <citation type="journal article" date="2023" name="Mol. Phylogenet. Evol.">
        <title>Genome-scale phylogeny and comparative genomics of the fungal order Sordariales.</title>
        <authorList>
            <person name="Hensen N."/>
            <person name="Bonometti L."/>
            <person name="Westerberg I."/>
            <person name="Brannstrom I.O."/>
            <person name="Guillou S."/>
            <person name="Cros-Aarteil S."/>
            <person name="Calhoun S."/>
            <person name="Haridas S."/>
            <person name="Kuo A."/>
            <person name="Mondo S."/>
            <person name="Pangilinan J."/>
            <person name="Riley R."/>
            <person name="LaButti K."/>
            <person name="Andreopoulos B."/>
            <person name="Lipzen A."/>
            <person name="Chen C."/>
            <person name="Yan M."/>
            <person name="Daum C."/>
            <person name="Ng V."/>
            <person name="Clum A."/>
            <person name="Steindorff A."/>
            <person name="Ohm R.A."/>
            <person name="Martin F."/>
            <person name="Silar P."/>
            <person name="Natvig D.O."/>
            <person name="Lalanne C."/>
            <person name="Gautier V."/>
            <person name="Ament-Velasquez S.L."/>
            <person name="Kruys A."/>
            <person name="Hutchinson M.I."/>
            <person name="Powell A.J."/>
            <person name="Barry K."/>
            <person name="Miller A.N."/>
            <person name="Grigoriev I.V."/>
            <person name="Debuchy R."/>
            <person name="Gladieux P."/>
            <person name="Hiltunen Thoren M."/>
            <person name="Johannesson H."/>
        </authorList>
    </citation>
    <scope>NUCLEOTIDE SEQUENCE</scope>
    <source>
        <strain evidence="5">CBS 315.58</strain>
    </source>
</reference>
<comment type="similarity">
    <text evidence="1">Belongs to the short-chain dehydrogenases/reductases (SDR) family.</text>
</comment>
<evidence type="ECO:0000256" key="3">
    <source>
        <dbReference type="ARBA" id="ARBA00023002"/>
    </source>
</evidence>
<dbReference type="SUPFAM" id="SSF51735">
    <property type="entry name" value="NAD(P)-binding Rossmann-fold domains"/>
    <property type="match status" value="1"/>
</dbReference>
<keyword evidence="6" id="KW-1185">Reference proteome</keyword>
<dbReference type="InterPro" id="IPR002347">
    <property type="entry name" value="SDR_fam"/>
</dbReference>
<dbReference type="PANTHER" id="PTHR43391">
    <property type="entry name" value="RETINOL DEHYDROGENASE-RELATED"/>
    <property type="match status" value="1"/>
</dbReference>
<dbReference type="Pfam" id="PF00106">
    <property type="entry name" value="adh_short"/>
    <property type="match status" value="1"/>
</dbReference>
<protein>
    <submittedName>
        <fullName evidence="5">Uncharacterized protein</fullName>
    </submittedName>
</protein>
<dbReference type="GO" id="GO:0016491">
    <property type="term" value="F:oxidoreductase activity"/>
    <property type="evidence" value="ECO:0007669"/>
    <property type="project" value="UniProtKB-KW"/>
</dbReference>
<evidence type="ECO:0000313" key="6">
    <source>
        <dbReference type="Proteomes" id="UP001303160"/>
    </source>
</evidence>
<keyword evidence="2" id="KW-0521">NADP</keyword>
<dbReference type="AlphaFoldDB" id="A0AAN6X7D6"/>
<dbReference type="PANTHER" id="PTHR43391:SF14">
    <property type="entry name" value="DEHYDROGENASE_REDUCTASE SDR FAMILY PROTEIN 7-LIKE"/>
    <property type="match status" value="1"/>
</dbReference>
<keyword evidence="3" id="KW-0560">Oxidoreductase</keyword>
<dbReference type="InterPro" id="IPR036291">
    <property type="entry name" value="NAD(P)-bd_dom_sf"/>
</dbReference>
<dbReference type="PROSITE" id="PS00061">
    <property type="entry name" value="ADH_SHORT"/>
    <property type="match status" value="1"/>
</dbReference>
<evidence type="ECO:0000256" key="1">
    <source>
        <dbReference type="ARBA" id="ARBA00006484"/>
    </source>
</evidence>
<dbReference type="Gene3D" id="3.40.50.720">
    <property type="entry name" value="NAD(P)-binding Rossmann-like Domain"/>
    <property type="match status" value="1"/>
</dbReference>
<evidence type="ECO:0000256" key="2">
    <source>
        <dbReference type="ARBA" id="ARBA00022857"/>
    </source>
</evidence>
<name>A0AAN6X7D6_9PEZI</name>
<evidence type="ECO:0000313" key="5">
    <source>
        <dbReference type="EMBL" id="KAK4195483.1"/>
    </source>
</evidence>